<evidence type="ECO:0000313" key="9">
    <source>
        <dbReference type="EMBL" id="ACU85590.1"/>
    </source>
</evidence>
<accession>C7MDD3</accession>
<dbReference type="PATRIC" id="fig|446465.5.peg.1761"/>
<dbReference type="Pfam" id="PF01925">
    <property type="entry name" value="TauE"/>
    <property type="match status" value="1"/>
</dbReference>
<keyword evidence="7 8" id="KW-0472">Membrane</keyword>
<keyword evidence="4 8" id="KW-1003">Cell membrane</keyword>
<dbReference type="EMBL" id="CP001643">
    <property type="protein sequence ID" value="ACU85590.1"/>
    <property type="molecule type" value="Genomic_DNA"/>
</dbReference>
<keyword evidence="6 8" id="KW-1133">Transmembrane helix</keyword>
<evidence type="ECO:0000256" key="2">
    <source>
        <dbReference type="ARBA" id="ARBA00009142"/>
    </source>
</evidence>
<feature type="transmembrane region" description="Helical" evidence="8">
    <location>
        <begin position="196"/>
        <end position="214"/>
    </location>
</feature>
<keyword evidence="3" id="KW-0813">Transport</keyword>
<dbReference type="STRING" id="446465.Bfae_17700"/>
<feature type="transmembrane region" description="Helical" evidence="8">
    <location>
        <begin position="226"/>
        <end position="245"/>
    </location>
</feature>
<gene>
    <name evidence="9" type="ordered locus">Bfae_17700</name>
</gene>
<feature type="transmembrane region" description="Helical" evidence="8">
    <location>
        <begin position="166"/>
        <end position="184"/>
    </location>
</feature>
<dbReference type="GO" id="GO:0005886">
    <property type="term" value="C:plasma membrane"/>
    <property type="evidence" value="ECO:0007669"/>
    <property type="project" value="UniProtKB-SubCell"/>
</dbReference>
<dbReference type="HOGENOM" id="CLU_054750_6_0_11"/>
<dbReference type="PANTHER" id="PTHR30269:SF37">
    <property type="entry name" value="MEMBRANE TRANSPORTER PROTEIN"/>
    <property type="match status" value="1"/>
</dbReference>
<reference evidence="9 10" key="1">
    <citation type="journal article" date="2009" name="Stand. Genomic Sci.">
        <title>Complete genome sequence of Brachybacterium faecium type strain (Schefferle 6-10).</title>
        <authorList>
            <person name="Lapidus A."/>
            <person name="Pukall R."/>
            <person name="Labuttii K."/>
            <person name="Copeland A."/>
            <person name="Del Rio T.G."/>
            <person name="Nolan M."/>
            <person name="Chen F."/>
            <person name="Lucas S."/>
            <person name="Tice H."/>
            <person name="Cheng J.F."/>
            <person name="Bruce D."/>
            <person name="Goodwin L."/>
            <person name="Pitluck S."/>
            <person name="Rohde M."/>
            <person name="Goker M."/>
            <person name="Pati A."/>
            <person name="Ivanova N."/>
            <person name="Mavrommatis K."/>
            <person name="Chen A."/>
            <person name="Palaniappan K."/>
            <person name="D'haeseleer P."/>
            <person name="Chain P."/>
            <person name="Bristow J."/>
            <person name="Eisen J.A."/>
            <person name="Markowitz V."/>
            <person name="Hugenholtz P."/>
            <person name="Kyrpides N.C."/>
            <person name="Klenk H.P."/>
        </authorList>
    </citation>
    <scope>NUCLEOTIDE SEQUENCE [LARGE SCALE GENOMIC DNA]</scope>
    <source>
        <strain evidence="10">ATCC 43885 / DSM 4810 / JCM 11609 / LMG 19847 / NBRC 14762 / NCIMB 9860 / 6-10</strain>
    </source>
</reference>
<evidence type="ECO:0000256" key="3">
    <source>
        <dbReference type="ARBA" id="ARBA00022448"/>
    </source>
</evidence>
<evidence type="ECO:0000256" key="1">
    <source>
        <dbReference type="ARBA" id="ARBA00004651"/>
    </source>
</evidence>
<protein>
    <recommendedName>
        <fullName evidence="8">Probable membrane transporter protein</fullName>
    </recommendedName>
</protein>
<feature type="transmembrane region" description="Helical" evidence="8">
    <location>
        <begin position="75"/>
        <end position="95"/>
    </location>
</feature>
<evidence type="ECO:0000256" key="4">
    <source>
        <dbReference type="ARBA" id="ARBA00022475"/>
    </source>
</evidence>
<dbReference type="Proteomes" id="UP000001919">
    <property type="component" value="Chromosome"/>
</dbReference>
<proteinExistence type="inferred from homology"/>
<evidence type="ECO:0000313" key="10">
    <source>
        <dbReference type="Proteomes" id="UP000001919"/>
    </source>
</evidence>
<keyword evidence="10" id="KW-1185">Reference proteome</keyword>
<feature type="transmembrane region" description="Helical" evidence="8">
    <location>
        <begin position="38"/>
        <end position="63"/>
    </location>
</feature>
<dbReference type="InterPro" id="IPR002781">
    <property type="entry name" value="TM_pro_TauE-like"/>
</dbReference>
<dbReference type="AlphaFoldDB" id="C7MDD3"/>
<dbReference type="OrthoDB" id="3872971at2"/>
<comment type="similarity">
    <text evidence="2 8">Belongs to the 4-toluene sulfonate uptake permease (TSUP) (TC 2.A.102) family.</text>
</comment>
<dbReference type="InterPro" id="IPR052017">
    <property type="entry name" value="TSUP"/>
</dbReference>
<evidence type="ECO:0000256" key="7">
    <source>
        <dbReference type="ARBA" id="ARBA00023136"/>
    </source>
</evidence>
<name>C7MDD3_BRAFD</name>
<comment type="subcellular location">
    <subcellularLocation>
        <location evidence="1 8">Cell membrane</location>
        <topology evidence="1 8">Multi-pass membrane protein</topology>
    </subcellularLocation>
</comment>
<feature type="transmembrane region" description="Helical" evidence="8">
    <location>
        <begin position="101"/>
        <end position="119"/>
    </location>
</feature>
<evidence type="ECO:0000256" key="6">
    <source>
        <dbReference type="ARBA" id="ARBA00022989"/>
    </source>
</evidence>
<keyword evidence="5 8" id="KW-0812">Transmembrane</keyword>
<organism evidence="9 10">
    <name type="scientific">Brachybacterium faecium (strain ATCC 43885 / DSM 4810 / JCM 11609 / LMG 19847 / NBRC 14762 / NCIMB 9860 / 6-10)</name>
    <dbReference type="NCBI Taxonomy" id="446465"/>
    <lineage>
        <taxon>Bacteria</taxon>
        <taxon>Bacillati</taxon>
        <taxon>Actinomycetota</taxon>
        <taxon>Actinomycetes</taxon>
        <taxon>Micrococcales</taxon>
        <taxon>Dermabacteraceae</taxon>
        <taxon>Brachybacterium</taxon>
    </lineage>
</organism>
<evidence type="ECO:0000256" key="8">
    <source>
        <dbReference type="RuleBase" id="RU363041"/>
    </source>
</evidence>
<dbReference type="PANTHER" id="PTHR30269">
    <property type="entry name" value="TRANSMEMBRANE PROTEIN YFCA"/>
    <property type="match status" value="1"/>
</dbReference>
<sequence length="246" mass="25052">MSDTDPLLVLAMAASTFVGALAQRSTGMGFALLSAPFLVLVLGPLQGILVVNAASCVASALILVQVWRDIEWSRAAVLVPMGALGVIPGAVAVALLPEAPLTIVVSLLVILGLTATLLMRDRTVPPSLGLGAMGGFASGFMNVTAGVGGPGVVVYARATGWAHHRFAATVQLHGLVLSIVSLLAKRELPSLEPTGWAALLLALVLGLVAGDQLARRVDGSSLMRSVMVIAMTGGILALARGVLAIL</sequence>
<dbReference type="eggNOG" id="COG0730">
    <property type="taxonomic scope" value="Bacteria"/>
</dbReference>
<evidence type="ECO:0000256" key="5">
    <source>
        <dbReference type="ARBA" id="ARBA00022692"/>
    </source>
</evidence>
<dbReference type="KEGG" id="bfa:Bfae_17700"/>